<dbReference type="Pfam" id="PF13472">
    <property type="entry name" value="Lipase_GDSL_2"/>
    <property type="match status" value="1"/>
</dbReference>
<dbReference type="OrthoDB" id="1815486at2"/>
<keyword evidence="3" id="KW-1185">Reference proteome</keyword>
<evidence type="ECO:0000259" key="1">
    <source>
        <dbReference type="Pfam" id="PF13472"/>
    </source>
</evidence>
<dbReference type="InterPro" id="IPR013830">
    <property type="entry name" value="SGNH_hydro"/>
</dbReference>
<dbReference type="EMBL" id="SMAG01000003">
    <property type="protein sequence ID" value="TCS95024.1"/>
    <property type="molecule type" value="Genomic_DNA"/>
</dbReference>
<gene>
    <name evidence="2" type="ORF">EDD58_103449</name>
</gene>
<dbReference type="Gene3D" id="3.40.50.1110">
    <property type="entry name" value="SGNH hydrolase"/>
    <property type="match status" value="1"/>
</dbReference>
<dbReference type="AlphaFoldDB" id="A0A4R3L9W3"/>
<proteinExistence type="predicted"/>
<dbReference type="InterPro" id="IPR036514">
    <property type="entry name" value="SGNH_hydro_sf"/>
</dbReference>
<dbReference type="SUPFAM" id="SSF52266">
    <property type="entry name" value="SGNH hydrolase"/>
    <property type="match status" value="1"/>
</dbReference>
<evidence type="ECO:0000313" key="3">
    <source>
        <dbReference type="Proteomes" id="UP000294937"/>
    </source>
</evidence>
<dbReference type="RefSeq" id="WP_131924384.1">
    <property type="nucleotide sequence ID" value="NZ_SMAG01000003.1"/>
</dbReference>
<comment type="caution">
    <text evidence="2">The sequence shown here is derived from an EMBL/GenBank/DDBJ whole genome shotgun (WGS) entry which is preliminary data.</text>
</comment>
<protein>
    <submittedName>
        <fullName evidence="2">Lysophospholipase L1-like esterase</fullName>
    </submittedName>
</protein>
<accession>A0A4R3L9W3</accession>
<dbReference type="Proteomes" id="UP000294937">
    <property type="component" value="Unassembled WGS sequence"/>
</dbReference>
<evidence type="ECO:0000313" key="2">
    <source>
        <dbReference type="EMBL" id="TCS95024.1"/>
    </source>
</evidence>
<reference evidence="2 3" key="1">
    <citation type="submission" date="2019-03" db="EMBL/GenBank/DDBJ databases">
        <title>Genomic Encyclopedia of Type Strains, Phase IV (KMG-IV): sequencing the most valuable type-strain genomes for metagenomic binning, comparative biology and taxonomic classification.</title>
        <authorList>
            <person name="Goeker M."/>
        </authorList>
    </citation>
    <scope>NUCLEOTIDE SEQUENCE [LARGE SCALE GENOMIC DNA]</scope>
    <source>
        <strain evidence="2 3">DSM 45707</strain>
    </source>
</reference>
<feature type="domain" description="SGNH hydrolase-type esterase" evidence="1">
    <location>
        <begin position="12"/>
        <end position="195"/>
    </location>
</feature>
<organism evidence="2 3">
    <name type="scientific">Hazenella coriacea</name>
    <dbReference type="NCBI Taxonomy" id="1179467"/>
    <lineage>
        <taxon>Bacteria</taxon>
        <taxon>Bacillati</taxon>
        <taxon>Bacillota</taxon>
        <taxon>Bacilli</taxon>
        <taxon>Bacillales</taxon>
        <taxon>Thermoactinomycetaceae</taxon>
        <taxon>Hazenella</taxon>
    </lineage>
</organism>
<sequence length="213" mass="24521">MDQELTPISYLALGDSITEGIGAISPEHNFVTQYFRQLKCSDQCQLRNWGISGMRTKELLDLIHNPGLTRVFPRVTHISISIGGCDFIEMYESGPVTHPRVAITIKKVLNHSKEILRSIRQKSPQAKIQTLGFYMPLPAYDYEGKGASRIVQLTNYYYTNICRKYQVELVNPFKEFYQRKDFFSDEVHPNQEGYNRLAQLFIQTISSSPLKSF</sequence>
<name>A0A4R3L9W3_9BACL</name>